<dbReference type="FunFam" id="3.30.2350.10:FF:000005">
    <property type="entry name" value="Pseudouridine synthase"/>
    <property type="match status" value="1"/>
</dbReference>
<dbReference type="Proteomes" id="UP000662088">
    <property type="component" value="Unassembled WGS sequence"/>
</dbReference>
<accession>A0A8I0A713</accession>
<feature type="domain" description="Pseudouridine synthase RsuA/RluA-like" evidence="7">
    <location>
        <begin position="87"/>
        <end position="238"/>
    </location>
</feature>
<dbReference type="InterPro" id="IPR006225">
    <property type="entry name" value="PsdUridine_synth_RluC/D"/>
</dbReference>
<dbReference type="GO" id="GO:0009982">
    <property type="term" value="F:pseudouridine synthase activity"/>
    <property type="evidence" value="ECO:0007669"/>
    <property type="project" value="InterPro"/>
</dbReference>
<keyword evidence="9" id="KW-1185">Reference proteome</keyword>
<dbReference type="SUPFAM" id="SSF55120">
    <property type="entry name" value="Pseudouridine synthase"/>
    <property type="match status" value="1"/>
</dbReference>
<dbReference type="Pfam" id="PF00849">
    <property type="entry name" value="PseudoU_synth_2"/>
    <property type="match status" value="1"/>
</dbReference>
<dbReference type="GO" id="GO:0140098">
    <property type="term" value="F:catalytic activity, acting on RNA"/>
    <property type="evidence" value="ECO:0007669"/>
    <property type="project" value="UniProtKB-ARBA"/>
</dbReference>
<dbReference type="EC" id="5.4.99.-" evidence="6"/>
<evidence type="ECO:0000259" key="7">
    <source>
        <dbReference type="Pfam" id="PF00849"/>
    </source>
</evidence>
<evidence type="ECO:0000256" key="1">
    <source>
        <dbReference type="ARBA" id="ARBA00000073"/>
    </source>
</evidence>
<dbReference type="AlphaFoldDB" id="A0A8I0A713"/>
<dbReference type="PROSITE" id="PS50889">
    <property type="entry name" value="S4"/>
    <property type="match status" value="1"/>
</dbReference>
<protein>
    <recommendedName>
        <fullName evidence="6">Pseudouridine synthase</fullName>
        <ecNumber evidence="6">5.4.99.-</ecNumber>
    </recommendedName>
</protein>
<dbReference type="GO" id="GO:0000455">
    <property type="term" value="P:enzyme-directed rRNA pseudouridine synthesis"/>
    <property type="evidence" value="ECO:0007669"/>
    <property type="project" value="TreeGrafter"/>
</dbReference>
<reference evidence="8" key="1">
    <citation type="submission" date="2020-08" db="EMBL/GenBank/DDBJ databases">
        <title>Genome public.</title>
        <authorList>
            <person name="Liu C."/>
            <person name="Sun Q."/>
        </authorList>
    </citation>
    <scope>NUCLEOTIDE SEQUENCE</scope>
    <source>
        <strain evidence="8">NSJ-42</strain>
    </source>
</reference>
<gene>
    <name evidence="8" type="ORF">H8R92_02575</name>
</gene>
<evidence type="ECO:0000256" key="6">
    <source>
        <dbReference type="RuleBase" id="RU362028"/>
    </source>
</evidence>
<comment type="function">
    <text evidence="6">Responsible for synthesis of pseudouridine from uracil.</text>
</comment>
<dbReference type="EMBL" id="JACOOQ010000003">
    <property type="protein sequence ID" value="MBC5639332.1"/>
    <property type="molecule type" value="Genomic_DNA"/>
</dbReference>
<evidence type="ECO:0000256" key="3">
    <source>
        <dbReference type="ARBA" id="ARBA00023235"/>
    </source>
</evidence>
<sequence length="301" mass="34464">MSTLEEKVDKRFEGRKIREFLKEKMGLSSRLIKGASIDKRILVNNTPVKMNYVLKENDEIVINLAKKESQNIAPEKINLDIVYEDKDIIVINKAPNMVVHPTKRYQSGTLANGLLYYFKESKQDCIVRLVSRLDMDTSGLIIVAKNQYAHSELSNQMQNNNVEKRYLALVHGNFTEKEGTIDLPIYRPEIEGVMARVVDRRGQRSVTHYKVIESYKDAELVECLLETGRTHQIRVHMKAMGHPIYGDTLYGDTDDSALICRQALHSYKLKFQSPRTKEELALTANLPADIEKLIVSLKKAK</sequence>
<dbReference type="Gene3D" id="3.30.2350.10">
    <property type="entry name" value="Pseudouridine synthase"/>
    <property type="match status" value="1"/>
</dbReference>
<dbReference type="InterPro" id="IPR006145">
    <property type="entry name" value="PsdUridine_synth_RsuA/RluA"/>
</dbReference>
<dbReference type="PANTHER" id="PTHR21600">
    <property type="entry name" value="MITOCHONDRIAL RNA PSEUDOURIDINE SYNTHASE"/>
    <property type="match status" value="1"/>
</dbReference>
<dbReference type="GO" id="GO:0003723">
    <property type="term" value="F:RNA binding"/>
    <property type="evidence" value="ECO:0007669"/>
    <property type="project" value="UniProtKB-KW"/>
</dbReference>
<dbReference type="InterPro" id="IPR050188">
    <property type="entry name" value="RluA_PseudoU_synthase"/>
</dbReference>
<comment type="caution">
    <text evidence="8">The sequence shown here is derived from an EMBL/GenBank/DDBJ whole genome shotgun (WGS) entry which is preliminary data.</text>
</comment>
<evidence type="ECO:0000256" key="2">
    <source>
        <dbReference type="ARBA" id="ARBA00010876"/>
    </source>
</evidence>
<name>A0A8I0A713_9CLOT</name>
<dbReference type="CDD" id="cd02869">
    <property type="entry name" value="PseudoU_synth_RluA_like"/>
    <property type="match status" value="1"/>
</dbReference>
<keyword evidence="3 6" id="KW-0413">Isomerase</keyword>
<dbReference type="PANTHER" id="PTHR21600:SF44">
    <property type="entry name" value="RIBOSOMAL LARGE SUBUNIT PSEUDOURIDINE SYNTHASE D"/>
    <property type="match status" value="1"/>
</dbReference>
<comment type="catalytic activity">
    <reaction evidence="1 6">
        <text>a uridine in RNA = a pseudouridine in RNA</text>
        <dbReference type="Rhea" id="RHEA:48348"/>
        <dbReference type="Rhea" id="RHEA-COMP:12068"/>
        <dbReference type="Rhea" id="RHEA-COMP:12069"/>
        <dbReference type="ChEBI" id="CHEBI:65314"/>
        <dbReference type="ChEBI" id="CHEBI:65315"/>
    </reaction>
</comment>
<proteinExistence type="inferred from homology"/>
<evidence type="ECO:0000256" key="4">
    <source>
        <dbReference type="PIRSR" id="PIRSR606225-1"/>
    </source>
</evidence>
<comment type="similarity">
    <text evidence="2 6">Belongs to the pseudouridine synthase RluA family.</text>
</comment>
<feature type="active site" evidence="4">
    <location>
        <position position="134"/>
    </location>
</feature>
<dbReference type="NCBIfam" id="TIGR00005">
    <property type="entry name" value="rluA_subfam"/>
    <property type="match status" value="1"/>
</dbReference>
<dbReference type="RefSeq" id="WP_186834638.1">
    <property type="nucleotide sequence ID" value="NZ_JACOOQ010000003.1"/>
</dbReference>
<dbReference type="InterPro" id="IPR020103">
    <property type="entry name" value="PsdUridine_synth_cat_dom_sf"/>
</dbReference>
<organism evidence="8 9">
    <name type="scientific">Clostridium lentum</name>
    <dbReference type="NCBI Taxonomy" id="2763037"/>
    <lineage>
        <taxon>Bacteria</taxon>
        <taxon>Bacillati</taxon>
        <taxon>Bacillota</taxon>
        <taxon>Clostridia</taxon>
        <taxon>Eubacteriales</taxon>
        <taxon>Clostridiaceae</taxon>
        <taxon>Clostridium</taxon>
    </lineage>
</organism>
<evidence type="ECO:0000256" key="5">
    <source>
        <dbReference type="PROSITE-ProRule" id="PRU00182"/>
    </source>
</evidence>
<keyword evidence="5" id="KW-0694">RNA-binding</keyword>
<evidence type="ECO:0000313" key="9">
    <source>
        <dbReference type="Proteomes" id="UP000662088"/>
    </source>
</evidence>
<evidence type="ECO:0000313" key="8">
    <source>
        <dbReference type="EMBL" id="MBC5639332.1"/>
    </source>
</evidence>